<keyword evidence="1" id="KW-0472">Membrane</keyword>
<dbReference type="InterPro" id="IPR027417">
    <property type="entry name" value="P-loop_NTPase"/>
</dbReference>
<organism evidence="3 4">
    <name type="scientific">Sclerotinia trifoliorum</name>
    <dbReference type="NCBI Taxonomy" id="28548"/>
    <lineage>
        <taxon>Eukaryota</taxon>
        <taxon>Fungi</taxon>
        <taxon>Dikarya</taxon>
        <taxon>Ascomycota</taxon>
        <taxon>Pezizomycotina</taxon>
        <taxon>Leotiomycetes</taxon>
        <taxon>Helotiales</taxon>
        <taxon>Sclerotiniaceae</taxon>
        <taxon>Sclerotinia</taxon>
    </lineage>
</organism>
<dbReference type="GO" id="GO:0005524">
    <property type="term" value="F:ATP binding"/>
    <property type="evidence" value="ECO:0007669"/>
    <property type="project" value="InterPro"/>
</dbReference>
<dbReference type="Gene3D" id="3.40.50.300">
    <property type="entry name" value="P-loop containing nucleotide triphosphate hydrolases"/>
    <property type="match status" value="1"/>
</dbReference>
<keyword evidence="4" id="KW-1185">Reference proteome</keyword>
<dbReference type="InterPro" id="IPR003593">
    <property type="entry name" value="AAA+_ATPase"/>
</dbReference>
<dbReference type="OrthoDB" id="10042665at2759"/>
<dbReference type="AlphaFoldDB" id="A0A8H2ZNU2"/>
<feature type="domain" description="AAA+ ATPase" evidence="2">
    <location>
        <begin position="616"/>
        <end position="742"/>
    </location>
</feature>
<dbReference type="InterPro" id="IPR056599">
    <property type="entry name" value="AAA_lid_fung"/>
</dbReference>
<comment type="caution">
    <text evidence="3">The sequence shown here is derived from an EMBL/GenBank/DDBJ whole genome shotgun (WGS) entry which is preliminary data.</text>
</comment>
<keyword evidence="1" id="KW-0812">Transmembrane</keyword>
<dbReference type="SUPFAM" id="SSF52540">
    <property type="entry name" value="P-loop containing nucleoside triphosphate hydrolases"/>
    <property type="match status" value="1"/>
</dbReference>
<keyword evidence="1" id="KW-1133">Transmembrane helix</keyword>
<gene>
    <name evidence="3" type="ORF">SCLTRI_LOCUS4693</name>
</gene>
<proteinExistence type="predicted"/>
<protein>
    <submittedName>
        <fullName evidence="3">Fa2a7213-6603-45ac-b1c8-b1b867b7bc3a</fullName>
    </submittedName>
</protein>
<evidence type="ECO:0000313" key="3">
    <source>
        <dbReference type="EMBL" id="CAD6444901.1"/>
    </source>
</evidence>
<dbReference type="SMART" id="SM00382">
    <property type="entry name" value="AAA"/>
    <property type="match status" value="1"/>
</dbReference>
<feature type="transmembrane region" description="Helical" evidence="1">
    <location>
        <begin position="37"/>
        <end position="58"/>
    </location>
</feature>
<sequence>MGEVSCRVDLQADCCGECCLCHHQLYSTNVIKISQSFYILVFRVVYIGIFIYLFLVLICSKSSYLSYPFFPPSSSSSSYQTHTTSSSIIISSIMHANETPSKDGEQYVVVKAGKDVTTPTQASSDAGKDEDIKCPEILYKVQYKDIGGEIKGTKELAAPYKLKKTTYRDSEIPILEVLYSVTIWFPTIYGKKKGKKEKDDENVISSEMKDENDFDERSMEEKELIIHSPHIMKALRSLVEYYPGQSLLGDTISIKEPYGILVHYRKELQEYKENCDDAEAAHHISVLQKYLEDNFEEKLKLEDDRHARANPVVTFEMLWMLFKPGMDVYAQFDEQRAGFVLQGCENSSENNRPGQPSPLKVKMWYLDFDGRFVGRRSHEVTIAPFEGEREITSLKVVPAHYVDSNPILSPRTQLEDRGEKFYSMLMGKQMDYRGFSMPVEQKPKRFHEGRVVVDQSAFYTYADWQETQKHPAPVLGIDDDDSGILADLHYNCSCSDCTSKRLAASSNTRWGRYENIEPRETPSLAETDANGNISRHKYFLCPRRIMGFDLKSKKWQALDVDCCQPPKFYTSAIENLVLPNEKQEMIKALVHKYTSSKKAGKSEMTWSADPIPNKGEGQIFLLHGPPGAGKTYTAECVAEFTSRPLLSLTCGDIGTDEFRVEESLSKWFKLAEIWGAVMLIDEADVYLERREVSELIRNGLVSVFLRAMEYYCGILFLTTNRVGHFDPAFFSRIHVYIGYRPLDSEGRKRIWLQFFQKLEKERADEITIKSAAKRYILSDDVLKDIEWNGREIRNAFQTAVALAEYEAEIKREKDGKDGKDGKLEVELRQDHFEKVVEMSDNFKRYLATVGSEEVAGQSEMLKAKINGDRGDDALL</sequence>
<dbReference type="EMBL" id="CAJHIA010000013">
    <property type="protein sequence ID" value="CAD6444901.1"/>
    <property type="molecule type" value="Genomic_DNA"/>
</dbReference>
<dbReference type="InterPro" id="IPR003959">
    <property type="entry name" value="ATPase_AAA_core"/>
</dbReference>
<evidence type="ECO:0000256" key="1">
    <source>
        <dbReference type="SAM" id="Phobius"/>
    </source>
</evidence>
<reference evidence="3" key="1">
    <citation type="submission" date="2020-10" db="EMBL/GenBank/DDBJ databases">
        <authorList>
            <person name="Kusch S."/>
        </authorList>
    </citation>
    <scope>NUCLEOTIDE SEQUENCE</scope>
    <source>
        <strain evidence="3">SwB9</strain>
    </source>
</reference>
<accession>A0A8H2ZNU2</accession>
<dbReference type="InterPro" id="IPR054289">
    <property type="entry name" value="DUF7025"/>
</dbReference>
<dbReference type="GO" id="GO:0016887">
    <property type="term" value="F:ATP hydrolysis activity"/>
    <property type="evidence" value="ECO:0007669"/>
    <property type="project" value="InterPro"/>
</dbReference>
<dbReference type="Pfam" id="PF23232">
    <property type="entry name" value="AAA_lid_13"/>
    <property type="match status" value="1"/>
</dbReference>
<dbReference type="PANTHER" id="PTHR46411:SF4">
    <property type="entry name" value="AAA+ ATPASE DOMAIN-CONTAINING PROTEIN"/>
    <property type="match status" value="1"/>
</dbReference>
<evidence type="ECO:0000313" key="4">
    <source>
        <dbReference type="Proteomes" id="UP000624404"/>
    </source>
</evidence>
<dbReference type="CDD" id="cd19481">
    <property type="entry name" value="RecA-like_protease"/>
    <property type="match status" value="1"/>
</dbReference>
<dbReference type="Proteomes" id="UP000624404">
    <property type="component" value="Unassembled WGS sequence"/>
</dbReference>
<dbReference type="Pfam" id="PF00004">
    <property type="entry name" value="AAA"/>
    <property type="match status" value="1"/>
</dbReference>
<dbReference type="Pfam" id="PF22942">
    <property type="entry name" value="DUF7025"/>
    <property type="match status" value="1"/>
</dbReference>
<name>A0A8H2ZNU2_9HELO</name>
<dbReference type="PANTHER" id="PTHR46411">
    <property type="entry name" value="FAMILY ATPASE, PUTATIVE-RELATED"/>
    <property type="match status" value="1"/>
</dbReference>
<evidence type="ECO:0000259" key="2">
    <source>
        <dbReference type="SMART" id="SM00382"/>
    </source>
</evidence>